<comment type="similarity">
    <text evidence="2">Belongs to the NUP186/NUP192/NUP205 family.</text>
</comment>
<comment type="caution">
    <text evidence="6">The sequence shown here is derived from an EMBL/GenBank/DDBJ whole genome shotgun (WGS) entry which is preliminary data.</text>
</comment>
<evidence type="ECO:0000256" key="4">
    <source>
        <dbReference type="ARBA" id="ARBA00023242"/>
    </source>
</evidence>
<dbReference type="OrthoDB" id="2019644at2759"/>
<keyword evidence="7" id="KW-1185">Reference proteome</keyword>
<gene>
    <name evidence="6" type="ORF">BDZ94DRAFT_1321851</name>
</gene>
<evidence type="ECO:0000256" key="2">
    <source>
        <dbReference type="ARBA" id="ARBA00005892"/>
    </source>
</evidence>
<dbReference type="PANTHER" id="PTHR31344:SF0">
    <property type="entry name" value="NUCLEAR PORE COMPLEX PROTEIN NUP205"/>
    <property type="match status" value="1"/>
</dbReference>
<feature type="region of interest" description="Disordered" evidence="5">
    <location>
        <begin position="603"/>
        <end position="636"/>
    </location>
</feature>
<evidence type="ECO:0000256" key="5">
    <source>
        <dbReference type="SAM" id="MobiDB-lite"/>
    </source>
</evidence>
<dbReference type="EMBL" id="MU150263">
    <property type="protein sequence ID" value="KAF9463318.1"/>
    <property type="molecule type" value="Genomic_DNA"/>
</dbReference>
<evidence type="ECO:0000313" key="7">
    <source>
        <dbReference type="Proteomes" id="UP000807353"/>
    </source>
</evidence>
<feature type="compositionally biased region" description="Polar residues" evidence="5">
    <location>
        <begin position="625"/>
        <end position="636"/>
    </location>
</feature>
<dbReference type="PANTHER" id="PTHR31344">
    <property type="entry name" value="NUCLEAR PORE COMPLEX PROTEIN NUP205"/>
    <property type="match status" value="1"/>
</dbReference>
<organism evidence="6 7">
    <name type="scientific">Collybia nuda</name>
    <dbReference type="NCBI Taxonomy" id="64659"/>
    <lineage>
        <taxon>Eukaryota</taxon>
        <taxon>Fungi</taxon>
        <taxon>Dikarya</taxon>
        <taxon>Basidiomycota</taxon>
        <taxon>Agaricomycotina</taxon>
        <taxon>Agaricomycetes</taxon>
        <taxon>Agaricomycetidae</taxon>
        <taxon>Agaricales</taxon>
        <taxon>Tricholomatineae</taxon>
        <taxon>Clitocybaceae</taxon>
        <taxon>Collybia</taxon>
    </lineage>
</organism>
<protein>
    <submittedName>
        <fullName evidence="6">Nucleoporin Nup186/Nup192/Nup205</fullName>
    </submittedName>
</protein>
<sequence length="2130" mass="235548">MESISRLRELLLRALNTRESYHTEQDVFDELMVQKPRLLSLLDVGGRSQQEQREIESGRTVIDGRQVAVNSDFTRQVIFLSQQLDCSERYIAGLLHNAMAENPNISPVQCLEATIAEFHQRRRHLVDCLLYLVEATEAAEAPDLPPTYARIANYVRVELLGTSAGDAFALKIFKQLEGLDSVIGRADLARKNASSNTTLPSGQGNPALGSDILNARYDSLKYERRNLAAALCSASRLGYFSPNEVKSVVDWLFTHSNHSMTFYMLNAVLLALDPADPQSIDGEIRQALATDNALMTFMTKKLGPSTEWKEPGLKATLLLKWTLFLTEARHVDSSLEHRAGFKTEELETQVWNAVQGDAFSYLALAVVQLQRKRGHVPVASIVNTLTLTQEQQELREPPPEDHIPAILSAFETLVRSLITHASSELRKIKQRQEDLVHANARTDRSRTTTSRFGGSLAPESEKSNIPPRNDIALLFSFIGVLYSSLSPERALQFWGSGPLGDSSNLSYLEYVETTAGRLPTFLQWAVWSTSVHHITMSTALYDMLGGLAKGQQCSELAYNFMARGGGEVIPGSMLPSSSSGGPSVSWTVIFGLLDSWALSATQPRTQHQHHSQQGLGTPSFGGHPSYSTTAPPQSHQVSIGPREVLLAQSFLHLLSTVVSDSVAVRVTISGHAHFRAIPTLVSLIPLGIPLELKGALFSTLAAFCVPGAGVPGVEICKAVWTLMERLEVINVRASSTGPFGATIPTLKGIEAELQEIEAPHRLYPSTIPFLKLLSTLIHTPKRVSLKDRVTDVQPINTVPEALGQPYRLPGIGPFTAFVIDNVFANIANREYSRPSDRWETNDLCLCFIERALASFDLESLVTSPEDVMPRGDALVPLLVHPGYEVMKRLLTNSPLQASILSYIVEGVEGFEKEFADEEPFFKSTIVRILRIVLRTLEIQDIFLDVLIPLLSDFDSAPVIGTLHPRSYFTRFDQALSFGPQYIPALAAYIAYPSHSELVLLSIKIASILSSANLSSNLTTLIERSGDSERIIGGFVKILSVESSDDIWEAEALADQTTGAGAPDSEETQRSLEQAIRLAALDLLIQETNSIRPFPNVAHFLLFGGQNIQQQIEDPHALGARRTSIHVLLELLNVGVPRLKGKGKERERHHASQASPLFATLPGLAERCYRVVYQLCVHPRTSDFTTRYLRTREDFFARHLASVPAQAPQTLREPYIHVLYNDGSRVTTTVPSLSSFLRLRSCIFDLAALELHILTNKGHFKGVAELLEIIFGNESTSVFGDPLEDDIFQPFNELGQSHMRIVEFLQSLMFDWSDSLTVESMNLQFLSQLNLHSCIRTDAAGCQIVDRTALLNLLTIAKKTLHAQGAIVTPAHTEQLRQEANYVLESCAVENHRREVAHGMATGYEAWRRLLDMTLTKCFDRLPHDRRENMLFDLLHVLPSAIRLPDLQETTAVLLSEAVLSCITKLREDRRHQLITQSIGGDSESGSLPAERLYSILQSIVESIIDSNRVELVRGNLYAALINYVHLIVSPRNQVDTTPPKGGDNLAISLTSSILREDLTFDTGLSLVPVNHAGKSQGSWSSLESGSLSIMKSAMERLVATVSRDAIDGTEVWKTIAFMLLDALVHLSGAEKQHIVLSALTRHGILSNFVRGIKESDSRLLSVLKPDPDDLNPLYVYEAKMSLFVRMTQTRGGAERLLEAQLIPMFAKCDYLDARPEADQSFMDQDSFLPSAIQRYHQLFMPVLQLVDGMLATLGTKHSTITNQALDFLSSHSSTIVILLKNETDQVPMALLEEIHLIITLCASVLPSVPKSELLSSNSGFGAIHSAILNLATRCLGTGRCFRHILPQSDAEIQNASTYAFGYGSKTKFDISVRGRERLLRKSIIIYVGSASEFTEPEITLLLSPITTKPRHNERGSHFLATIPTIGDALEALNSLCADLRQALKQISEISAELAARDHIGVENITEVVLDIQESFLQDLDIGQKRALICQELESIKKAARRDAKILLNTTEMLLLLIWRHIQYYAPPSSSTSSTAPSKIPSSQIGAASTNHMNTAMRFLAAPEPETFKADVGKQLGPALTKLENLNLDSESLGPDWQANHAYIEIMSRRLRDSSGLHDHEREEEMDAKSE</sequence>
<name>A0A9P5Y6R9_9AGAR</name>
<reference evidence="6" key="1">
    <citation type="submission" date="2020-11" db="EMBL/GenBank/DDBJ databases">
        <authorList>
            <consortium name="DOE Joint Genome Institute"/>
            <person name="Ahrendt S."/>
            <person name="Riley R."/>
            <person name="Andreopoulos W."/>
            <person name="Labutti K."/>
            <person name="Pangilinan J."/>
            <person name="Ruiz-Duenas F.J."/>
            <person name="Barrasa J.M."/>
            <person name="Sanchez-Garcia M."/>
            <person name="Camarero S."/>
            <person name="Miyauchi S."/>
            <person name="Serrano A."/>
            <person name="Linde D."/>
            <person name="Babiker R."/>
            <person name="Drula E."/>
            <person name="Ayuso-Fernandez I."/>
            <person name="Pacheco R."/>
            <person name="Padilla G."/>
            <person name="Ferreira P."/>
            <person name="Barriuso J."/>
            <person name="Kellner H."/>
            <person name="Castanera R."/>
            <person name="Alfaro M."/>
            <person name="Ramirez L."/>
            <person name="Pisabarro A.G."/>
            <person name="Kuo A."/>
            <person name="Tritt A."/>
            <person name="Lipzen A."/>
            <person name="He G."/>
            <person name="Yan M."/>
            <person name="Ng V."/>
            <person name="Cullen D."/>
            <person name="Martin F."/>
            <person name="Rosso M.-N."/>
            <person name="Henrissat B."/>
            <person name="Hibbett D."/>
            <person name="Martinez A.T."/>
            <person name="Grigoriev I.V."/>
        </authorList>
    </citation>
    <scope>NUCLEOTIDE SEQUENCE</scope>
    <source>
        <strain evidence="6">CBS 247.69</strain>
    </source>
</reference>
<feature type="compositionally biased region" description="Polar residues" evidence="5">
    <location>
        <begin position="603"/>
        <end position="616"/>
    </location>
</feature>
<dbReference type="InterPro" id="IPR021827">
    <property type="entry name" value="Nup186/Nup192/Nup205"/>
</dbReference>
<dbReference type="GO" id="GO:0017056">
    <property type="term" value="F:structural constituent of nuclear pore"/>
    <property type="evidence" value="ECO:0007669"/>
    <property type="project" value="TreeGrafter"/>
</dbReference>
<feature type="region of interest" description="Disordered" evidence="5">
    <location>
        <begin position="439"/>
        <end position="463"/>
    </location>
</feature>
<accession>A0A9P5Y6R9</accession>
<dbReference type="GO" id="GO:0006999">
    <property type="term" value="P:nuclear pore organization"/>
    <property type="evidence" value="ECO:0007669"/>
    <property type="project" value="TreeGrafter"/>
</dbReference>
<evidence type="ECO:0000313" key="6">
    <source>
        <dbReference type="EMBL" id="KAF9463318.1"/>
    </source>
</evidence>
<keyword evidence="4" id="KW-0539">Nucleus</keyword>
<dbReference type="Pfam" id="PF11894">
    <property type="entry name" value="Nup192"/>
    <property type="match status" value="1"/>
</dbReference>
<evidence type="ECO:0000256" key="3">
    <source>
        <dbReference type="ARBA" id="ARBA00022448"/>
    </source>
</evidence>
<dbReference type="Proteomes" id="UP000807353">
    <property type="component" value="Unassembled WGS sequence"/>
</dbReference>
<evidence type="ECO:0000256" key="1">
    <source>
        <dbReference type="ARBA" id="ARBA00004123"/>
    </source>
</evidence>
<comment type="subcellular location">
    <subcellularLocation>
        <location evidence="1">Nucleus</location>
    </subcellularLocation>
</comment>
<keyword evidence="3" id="KW-0813">Transport</keyword>
<proteinExistence type="inferred from homology"/>
<dbReference type="GO" id="GO:0044611">
    <property type="term" value="C:nuclear pore inner ring"/>
    <property type="evidence" value="ECO:0007669"/>
    <property type="project" value="TreeGrafter"/>
</dbReference>